<dbReference type="PANTHER" id="PTHR45755">
    <property type="match status" value="1"/>
</dbReference>
<accession>A0A2A5WC56</accession>
<dbReference type="Gene3D" id="1.20.1510.10">
    <property type="entry name" value="Cation efflux protein transmembrane domain"/>
    <property type="match status" value="1"/>
</dbReference>
<keyword evidence="4" id="KW-0862">Zinc</keyword>
<dbReference type="PANTHER" id="PTHR45755:SF4">
    <property type="entry name" value="ZINC TRANSPORTER 7"/>
    <property type="match status" value="1"/>
</dbReference>
<dbReference type="InterPro" id="IPR045316">
    <property type="entry name" value="Msc2-like"/>
</dbReference>
<evidence type="ECO:0000256" key="1">
    <source>
        <dbReference type="ARBA" id="ARBA00004141"/>
    </source>
</evidence>
<dbReference type="NCBIfam" id="TIGR01297">
    <property type="entry name" value="CDF"/>
    <property type="match status" value="1"/>
</dbReference>
<keyword evidence="2" id="KW-0813">Transport</keyword>
<evidence type="ECO:0000259" key="9">
    <source>
        <dbReference type="Pfam" id="PF01545"/>
    </source>
</evidence>
<comment type="caution">
    <text evidence="10">The sequence shown here is derived from an EMBL/GenBank/DDBJ whole genome shotgun (WGS) entry which is preliminary data.</text>
</comment>
<feature type="transmembrane region" description="Helical" evidence="8">
    <location>
        <begin position="126"/>
        <end position="149"/>
    </location>
</feature>
<evidence type="ECO:0000256" key="6">
    <source>
        <dbReference type="ARBA" id="ARBA00023065"/>
    </source>
</evidence>
<feature type="domain" description="Cation efflux protein transmembrane" evidence="9">
    <location>
        <begin position="29"/>
        <end position="231"/>
    </location>
</feature>
<gene>
    <name evidence="10" type="ORF">CNF02_07410</name>
</gene>
<keyword evidence="7 8" id="KW-0472">Membrane</keyword>
<reference evidence="10 11" key="1">
    <citation type="submission" date="2017-08" db="EMBL/GenBank/DDBJ databases">
        <title>Fine stratification of microbial communities through a metagenomic profile of the photic zone.</title>
        <authorList>
            <person name="Haro-Moreno J.M."/>
            <person name="Lopez-Perez M."/>
            <person name="De La Torre J."/>
            <person name="Picazo A."/>
            <person name="Camacho A."/>
            <person name="Rodriguez-Valera F."/>
        </authorList>
    </citation>
    <scope>NUCLEOTIDE SEQUENCE [LARGE SCALE GENOMIC DNA]</scope>
    <source>
        <strain evidence="10">MED-G28</strain>
    </source>
</reference>
<dbReference type="AlphaFoldDB" id="A0A2A5WC56"/>
<organism evidence="10 11">
    <name type="scientific">OM182 bacterium MED-G28</name>
    <dbReference type="NCBI Taxonomy" id="1986256"/>
    <lineage>
        <taxon>Bacteria</taxon>
        <taxon>Pseudomonadati</taxon>
        <taxon>Pseudomonadota</taxon>
        <taxon>Gammaproteobacteria</taxon>
        <taxon>OMG group</taxon>
        <taxon>OM182 clade</taxon>
    </lineage>
</organism>
<dbReference type="InterPro" id="IPR027469">
    <property type="entry name" value="Cation_efflux_TMD_sf"/>
</dbReference>
<feature type="transmembrane region" description="Helical" evidence="8">
    <location>
        <begin position="200"/>
        <end position="220"/>
    </location>
</feature>
<dbReference type="Pfam" id="PF01545">
    <property type="entry name" value="Cation_efflux"/>
    <property type="match status" value="1"/>
</dbReference>
<evidence type="ECO:0000313" key="10">
    <source>
        <dbReference type="EMBL" id="PDH33847.1"/>
    </source>
</evidence>
<keyword evidence="4" id="KW-0864">Zinc transport</keyword>
<sequence length="309" mass="34082">MDEEILKRWHHQHSFGQDQKRPGEFRTLLVITLTASMMIVEIAAGIAFGSMALLADGLHMGSHAVALSINAFAYVYARRHAHNERYSFGTGKVNTLGGYTGAILLAVFATMMAFESITRLIEPVEIAFNQAIFVAVVGLIVNGASVLILGMDHGHNHDHHHHHHHHHDHNLKSAYLHVLADALTSLLAIFALLIGKYFGAIWMDPLMGIVGAILVARWSFSLLKTTSTIILDEQASADICNTIQLAIESEESSRITDLHVWTIGPGIYSAVISIVSNNPQQPAYYKSRIAEHIELQHVSVEVNAYDEQS</sequence>
<evidence type="ECO:0000256" key="2">
    <source>
        <dbReference type="ARBA" id="ARBA00022448"/>
    </source>
</evidence>
<dbReference type="GO" id="GO:0016020">
    <property type="term" value="C:membrane"/>
    <property type="evidence" value="ECO:0007669"/>
    <property type="project" value="UniProtKB-SubCell"/>
</dbReference>
<dbReference type="EMBL" id="NTJZ01000006">
    <property type="protein sequence ID" value="PDH33847.1"/>
    <property type="molecule type" value="Genomic_DNA"/>
</dbReference>
<keyword evidence="3 8" id="KW-0812">Transmembrane</keyword>
<comment type="subcellular location">
    <subcellularLocation>
        <location evidence="1">Membrane</location>
        <topology evidence="1">Multi-pass membrane protein</topology>
    </subcellularLocation>
</comment>
<dbReference type="NCBIfam" id="NF033827">
    <property type="entry name" value="CDF_efflux_DmeF"/>
    <property type="match status" value="1"/>
</dbReference>
<evidence type="ECO:0000256" key="8">
    <source>
        <dbReference type="SAM" id="Phobius"/>
    </source>
</evidence>
<evidence type="ECO:0000313" key="11">
    <source>
        <dbReference type="Proteomes" id="UP000219329"/>
    </source>
</evidence>
<evidence type="ECO:0000256" key="4">
    <source>
        <dbReference type="ARBA" id="ARBA00022906"/>
    </source>
</evidence>
<feature type="transmembrane region" description="Helical" evidence="8">
    <location>
        <begin position="174"/>
        <end position="194"/>
    </location>
</feature>
<evidence type="ECO:0000256" key="7">
    <source>
        <dbReference type="ARBA" id="ARBA00023136"/>
    </source>
</evidence>
<dbReference type="SUPFAM" id="SSF161111">
    <property type="entry name" value="Cation efflux protein transmembrane domain-like"/>
    <property type="match status" value="1"/>
</dbReference>
<evidence type="ECO:0000256" key="3">
    <source>
        <dbReference type="ARBA" id="ARBA00022692"/>
    </source>
</evidence>
<protein>
    <submittedName>
        <fullName evidence="10">Cation transporter</fullName>
    </submittedName>
</protein>
<dbReference type="Proteomes" id="UP000219329">
    <property type="component" value="Unassembled WGS sequence"/>
</dbReference>
<keyword evidence="6" id="KW-0406">Ion transport</keyword>
<dbReference type="InterPro" id="IPR058533">
    <property type="entry name" value="Cation_efflux_TM"/>
</dbReference>
<keyword evidence="5 8" id="KW-1133">Transmembrane helix</keyword>
<dbReference type="InterPro" id="IPR002524">
    <property type="entry name" value="Cation_efflux"/>
</dbReference>
<feature type="transmembrane region" description="Helical" evidence="8">
    <location>
        <begin position="96"/>
        <end position="114"/>
    </location>
</feature>
<feature type="transmembrane region" description="Helical" evidence="8">
    <location>
        <begin position="28"/>
        <end position="54"/>
    </location>
</feature>
<feature type="transmembrane region" description="Helical" evidence="8">
    <location>
        <begin position="60"/>
        <end position="76"/>
    </location>
</feature>
<dbReference type="GO" id="GO:0005385">
    <property type="term" value="F:zinc ion transmembrane transporter activity"/>
    <property type="evidence" value="ECO:0007669"/>
    <property type="project" value="InterPro"/>
</dbReference>
<proteinExistence type="predicted"/>
<dbReference type="GO" id="GO:0006882">
    <property type="term" value="P:intracellular zinc ion homeostasis"/>
    <property type="evidence" value="ECO:0007669"/>
    <property type="project" value="InterPro"/>
</dbReference>
<name>A0A2A5WC56_9GAMM</name>
<evidence type="ECO:0000256" key="5">
    <source>
        <dbReference type="ARBA" id="ARBA00022989"/>
    </source>
</evidence>